<proteinExistence type="predicted"/>
<name>A0A3N2E213_9GAMM</name>
<gene>
    <name evidence="1" type="ORF">EDC56_1279</name>
</gene>
<comment type="caution">
    <text evidence="1">The sequence shown here is derived from an EMBL/GenBank/DDBJ whole genome shotgun (WGS) entry which is preliminary data.</text>
</comment>
<organism evidence="1 2">
    <name type="scientific">Sinobacterium caligoides</name>
    <dbReference type="NCBI Taxonomy" id="933926"/>
    <lineage>
        <taxon>Bacteria</taxon>
        <taxon>Pseudomonadati</taxon>
        <taxon>Pseudomonadota</taxon>
        <taxon>Gammaproteobacteria</taxon>
        <taxon>Cellvibrionales</taxon>
        <taxon>Spongiibacteraceae</taxon>
        <taxon>Sinobacterium</taxon>
    </lineage>
</organism>
<protein>
    <submittedName>
        <fullName evidence="1">Uncharacterized protein</fullName>
    </submittedName>
</protein>
<dbReference type="AlphaFoldDB" id="A0A3N2E213"/>
<evidence type="ECO:0000313" key="2">
    <source>
        <dbReference type="Proteomes" id="UP000275394"/>
    </source>
</evidence>
<dbReference type="EMBL" id="RKHR01000003">
    <property type="protein sequence ID" value="ROS05729.1"/>
    <property type="molecule type" value="Genomic_DNA"/>
</dbReference>
<sequence>MNANKLSRVVNPIHNITGVDKKELRLKLAALENRLGQQLISSLILSDTQAVVEITP</sequence>
<evidence type="ECO:0000313" key="1">
    <source>
        <dbReference type="EMBL" id="ROS05729.1"/>
    </source>
</evidence>
<accession>A0A3N2E213</accession>
<reference evidence="1 2" key="1">
    <citation type="submission" date="2018-11" db="EMBL/GenBank/DDBJ databases">
        <title>Genomic Encyclopedia of Type Strains, Phase IV (KMG-IV): sequencing the most valuable type-strain genomes for metagenomic binning, comparative biology and taxonomic classification.</title>
        <authorList>
            <person name="Goeker M."/>
        </authorList>
    </citation>
    <scope>NUCLEOTIDE SEQUENCE [LARGE SCALE GENOMIC DNA]</scope>
    <source>
        <strain evidence="1 2">DSM 100316</strain>
    </source>
</reference>
<keyword evidence="2" id="KW-1185">Reference proteome</keyword>
<dbReference type="Proteomes" id="UP000275394">
    <property type="component" value="Unassembled WGS sequence"/>
</dbReference>